<evidence type="ECO:0000256" key="1">
    <source>
        <dbReference type="PROSITE-ProRule" id="PRU00023"/>
    </source>
</evidence>
<dbReference type="VEuPathDB" id="FungiDB:TRIVIDRAFT_227712"/>
<dbReference type="PRINTS" id="PR01415">
    <property type="entry name" value="ANKYRIN"/>
</dbReference>
<dbReference type="GeneID" id="25792101"/>
<dbReference type="Gene3D" id="1.25.40.20">
    <property type="entry name" value="Ankyrin repeat-containing domain"/>
    <property type="match status" value="2"/>
</dbReference>
<dbReference type="InterPro" id="IPR010730">
    <property type="entry name" value="HET"/>
</dbReference>
<dbReference type="Proteomes" id="UP000007115">
    <property type="component" value="Unassembled WGS sequence"/>
</dbReference>
<dbReference type="PROSITE" id="PS50088">
    <property type="entry name" value="ANK_REPEAT"/>
    <property type="match status" value="6"/>
</dbReference>
<evidence type="ECO:0000259" key="3">
    <source>
        <dbReference type="Pfam" id="PF06985"/>
    </source>
</evidence>
<dbReference type="Pfam" id="PF13637">
    <property type="entry name" value="Ank_4"/>
    <property type="match status" value="1"/>
</dbReference>
<reference evidence="4 5" key="1">
    <citation type="journal article" date="2011" name="Genome Biol.">
        <title>Comparative genome sequence analysis underscores mycoparasitism as the ancestral life style of Trichoderma.</title>
        <authorList>
            <person name="Kubicek C.P."/>
            <person name="Herrera-Estrella A."/>
            <person name="Seidl-Seiboth V."/>
            <person name="Martinez D.A."/>
            <person name="Druzhinina I.S."/>
            <person name="Thon M."/>
            <person name="Zeilinger S."/>
            <person name="Casas-Flores S."/>
            <person name="Horwitz B.A."/>
            <person name="Mukherjee P.K."/>
            <person name="Mukherjee M."/>
            <person name="Kredics L."/>
            <person name="Alcaraz L.D."/>
            <person name="Aerts A."/>
            <person name="Antal Z."/>
            <person name="Atanasova L."/>
            <person name="Cervantes-Badillo M.G."/>
            <person name="Challacombe J."/>
            <person name="Chertkov O."/>
            <person name="McCluskey K."/>
            <person name="Coulpier F."/>
            <person name="Deshpande N."/>
            <person name="von Doehren H."/>
            <person name="Ebbole D.J."/>
            <person name="Esquivel-Naranjo E.U."/>
            <person name="Fekete E."/>
            <person name="Flipphi M."/>
            <person name="Glaser F."/>
            <person name="Gomez-Rodriguez E.Y."/>
            <person name="Gruber S."/>
            <person name="Han C."/>
            <person name="Henrissat B."/>
            <person name="Hermosa R."/>
            <person name="Hernandez-Onate M."/>
            <person name="Karaffa L."/>
            <person name="Kosti I."/>
            <person name="Le Crom S."/>
            <person name="Lindquist E."/>
            <person name="Lucas S."/>
            <person name="Luebeck M."/>
            <person name="Luebeck P.S."/>
            <person name="Margeot A."/>
            <person name="Metz B."/>
            <person name="Misra M."/>
            <person name="Nevalainen H."/>
            <person name="Omann M."/>
            <person name="Packer N."/>
            <person name="Perrone G."/>
            <person name="Uresti-Rivera E.E."/>
            <person name="Salamov A."/>
            <person name="Schmoll M."/>
            <person name="Seiboth B."/>
            <person name="Shapiro H."/>
            <person name="Sukno S."/>
            <person name="Tamayo-Ramos J.A."/>
            <person name="Tisch D."/>
            <person name="Wiest A."/>
            <person name="Wilkinson H.H."/>
            <person name="Zhang M."/>
            <person name="Coutinho P.M."/>
            <person name="Kenerley C.M."/>
            <person name="Monte E."/>
            <person name="Baker S.E."/>
            <person name="Grigoriev I.V."/>
        </authorList>
    </citation>
    <scope>NUCLEOTIDE SEQUENCE [LARGE SCALE GENOMIC DNA]</scope>
    <source>
        <strain evidence="5">Gv29-8 / FGSC 10586</strain>
    </source>
</reference>
<dbReference type="RefSeq" id="XP_013951062.1">
    <property type="nucleotide sequence ID" value="XM_014095587.1"/>
</dbReference>
<dbReference type="Pfam" id="PF06985">
    <property type="entry name" value="HET"/>
    <property type="match status" value="1"/>
</dbReference>
<dbReference type="OrthoDB" id="194358at2759"/>
<dbReference type="PROSITE" id="PS50297">
    <property type="entry name" value="ANK_REP_REGION"/>
    <property type="match status" value="6"/>
</dbReference>
<dbReference type="SUPFAM" id="SSF48403">
    <property type="entry name" value="Ankyrin repeat"/>
    <property type="match status" value="1"/>
</dbReference>
<dbReference type="eggNOG" id="KOG0504">
    <property type="taxonomic scope" value="Eukaryota"/>
</dbReference>
<dbReference type="PANTHER" id="PTHR10622">
    <property type="entry name" value="HET DOMAIN-CONTAINING PROTEIN"/>
    <property type="match status" value="1"/>
</dbReference>
<sequence>MRLINVNTFKLEEFLDYRAPPYAILSHTWGNDSEELNFRDVEDGNIDKPGIGSVKFRGTCRQAARDNLGYAWIDTCCIDKTNLVELSEAINSMFRWYHRSTICYAFLSDVPTTEDPRKAESKFQRSRWFQRGWTLQELLAPKTMRFYCTILITSRRTGAQFSMTQEWHLLGTKGSMSTTIASVTGIPREYLLGIARLHTASIAQRMSWAAHRDTKRKEDLAYCLLGIFDITMPMIYGEGGDQAFFRLQEQIMKVTRDDSILAWGLGSNESSAANTGKAIAGRVMAKSPADFANSGHIICRDQSLNYMSSVDISGGSIRAYLPLLITSTGQTVGLLNCGPEKNAQQVVGIPLIELATTPKPIRIKHDSQENVSLDSSGLYFHYEDSDFTDINLKIIDVLPKSCWDEERALITSMPGTKDGTLGQILIRLRQNEAESKDFVMVLEYKEENTDILAECLVLICSRNTVFEELATNLPSMMQKLYGKMQAKNGLLSLRVTLERVARQPIFLIQPESVFDEVFTTFDATLELEGKMLANECLQLLDENEEIQREENELEDKLKHHDKILKEVKEEQDVISAKIKELEERQKELAEAEKANIEKRAEMISKQVEMEEKLQGLSDQWEHKQRLWNALHHVVDFNFGWKGRTALEWAAAYGLIDVVKKRLEEGADVNAPDKDGCTPLLAASLRGNLEMAKLLIEEGAVLEAADNEGVTPILAASASGCFELVELLLAEGADIESKSKDNITPLIAASGRGHPNVARLLLERGADINFKAIEDITALLIASVEGYIDVVQLLLDKGAEIDAKNNRGETALLAVSRRMKKDVIQLLVNRGADVELRDENGVTMLMGASGAGLTDIVRQLLDMGKGNLYAQDEKGRTALDWATENGHQDIVQLLRDAEKARS</sequence>
<name>G9NAA1_HYPVG</name>
<feature type="repeat" description="ANK" evidence="1">
    <location>
        <begin position="806"/>
        <end position="838"/>
    </location>
</feature>
<dbReference type="AlphaFoldDB" id="G9NAA1"/>
<accession>G9NAA1</accession>
<dbReference type="SMART" id="SM00248">
    <property type="entry name" value="ANK"/>
    <property type="match status" value="8"/>
</dbReference>
<dbReference type="STRING" id="413071.G9NAA1"/>
<protein>
    <recommendedName>
        <fullName evidence="3">Heterokaryon incompatibility domain-containing protein</fullName>
    </recommendedName>
</protein>
<keyword evidence="1" id="KW-0040">ANK repeat</keyword>
<dbReference type="InterPro" id="IPR002110">
    <property type="entry name" value="Ankyrin_rpt"/>
</dbReference>
<feature type="repeat" description="ANK" evidence="1">
    <location>
        <begin position="707"/>
        <end position="739"/>
    </location>
</feature>
<feature type="domain" description="Heterokaryon incompatibility" evidence="3">
    <location>
        <begin position="22"/>
        <end position="109"/>
    </location>
</feature>
<feature type="coiled-coil region" evidence="2">
    <location>
        <begin position="532"/>
        <end position="606"/>
    </location>
</feature>
<dbReference type="PANTHER" id="PTHR10622:SF10">
    <property type="entry name" value="HET DOMAIN-CONTAINING PROTEIN"/>
    <property type="match status" value="1"/>
</dbReference>
<keyword evidence="2" id="KW-0175">Coiled coil</keyword>
<dbReference type="InParanoid" id="G9NAA1"/>
<keyword evidence="5" id="KW-1185">Reference proteome</keyword>
<dbReference type="HOGENOM" id="CLU_000288_138_8_1"/>
<comment type="caution">
    <text evidence="4">The sequence shown here is derived from an EMBL/GenBank/DDBJ whole genome shotgun (WGS) entry which is preliminary data.</text>
</comment>
<evidence type="ECO:0000256" key="2">
    <source>
        <dbReference type="SAM" id="Coils"/>
    </source>
</evidence>
<dbReference type="OMA" id="FQWYRRA"/>
<organism evidence="4 5">
    <name type="scientific">Hypocrea virens (strain Gv29-8 / FGSC 10586)</name>
    <name type="common">Gliocladium virens</name>
    <name type="synonym">Trichoderma virens</name>
    <dbReference type="NCBI Taxonomy" id="413071"/>
    <lineage>
        <taxon>Eukaryota</taxon>
        <taxon>Fungi</taxon>
        <taxon>Dikarya</taxon>
        <taxon>Ascomycota</taxon>
        <taxon>Pezizomycotina</taxon>
        <taxon>Sordariomycetes</taxon>
        <taxon>Hypocreomycetidae</taxon>
        <taxon>Hypocreales</taxon>
        <taxon>Hypocreaceae</taxon>
        <taxon>Trichoderma</taxon>
    </lineage>
</organism>
<feature type="repeat" description="ANK" evidence="1">
    <location>
        <begin position="773"/>
        <end position="805"/>
    </location>
</feature>
<dbReference type="InterPro" id="IPR036770">
    <property type="entry name" value="Ankyrin_rpt-contain_sf"/>
</dbReference>
<dbReference type="Pfam" id="PF12796">
    <property type="entry name" value="Ank_2"/>
    <property type="match status" value="2"/>
</dbReference>
<evidence type="ECO:0000313" key="4">
    <source>
        <dbReference type="EMBL" id="EHK16867.1"/>
    </source>
</evidence>
<evidence type="ECO:0000313" key="5">
    <source>
        <dbReference type="Proteomes" id="UP000007115"/>
    </source>
</evidence>
<feature type="repeat" description="ANK" evidence="1">
    <location>
        <begin position="674"/>
        <end position="706"/>
    </location>
</feature>
<feature type="repeat" description="ANK" evidence="1">
    <location>
        <begin position="740"/>
        <end position="772"/>
    </location>
</feature>
<proteinExistence type="predicted"/>
<gene>
    <name evidence="4" type="ORF">TRIVIDRAFT_227712</name>
</gene>
<dbReference type="EMBL" id="ABDF02000090">
    <property type="protein sequence ID" value="EHK16867.1"/>
    <property type="molecule type" value="Genomic_DNA"/>
</dbReference>
<feature type="repeat" description="ANK" evidence="1">
    <location>
        <begin position="641"/>
        <end position="673"/>
    </location>
</feature>